<keyword evidence="1" id="KW-0812">Transmembrane</keyword>
<dbReference type="EMBL" id="CP015243">
    <property type="protein sequence ID" value="ANF57936.1"/>
    <property type="molecule type" value="Genomic_DNA"/>
</dbReference>
<keyword evidence="4" id="KW-1185">Reference proteome</keyword>
<reference evidence="3 4" key="1">
    <citation type="submission" date="2016-04" db="EMBL/GenBank/DDBJ databases">
        <title>Complete Genome Sequence of Halotalea alkalilenta IHB B 13600.</title>
        <authorList>
            <person name="Swarnkar M.K."/>
            <person name="Sharma A."/>
            <person name="Kaushal K."/>
            <person name="Soni R."/>
            <person name="Rana S."/>
            <person name="Singh A.K."/>
            <person name="Gulati A."/>
        </authorList>
    </citation>
    <scope>NUCLEOTIDE SEQUENCE [LARGE SCALE GENOMIC DNA]</scope>
    <source>
        <strain evidence="3 4">IHB B 13600</strain>
    </source>
</reference>
<dbReference type="STRING" id="376489.A5892_11070"/>
<dbReference type="ESTHER" id="9gamm-a0a172yfq2">
    <property type="family name" value="VirJ"/>
</dbReference>
<dbReference type="InterPro" id="IPR029058">
    <property type="entry name" value="AB_hydrolase_fold"/>
</dbReference>
<proteinExistence type="predicted"/>
<dbReference type="AlphaFoldDB" id="A0A172YFQ2"/>
<evidence type="ECO:0000313" key="3">
    <source>
        <dbReference type="EMBL" id="ANF57936.1"/>
    </source>
</evidence>
<keyword evidence="1" id="KW-1133">Transmembrane helix</keyword>
<evidence type="ECO:0000256" key="1">
    <source>
        <dbReference type="SAM" id="Phobius"/>
    </source>
</evidence>
<protein>
    <recommendedName>
        <fullName evidence="2">Bacterial virulence domain-containing protein</fullName>
    </recommendedName>
</protein>
<name>A0A172YFQ2_9GAMM</name>
<dbReference type="InterPro" id="IPR011225">
    <property type="entry name" value="IV_sec_VirJ"/>
</dbReference>
<dbReference type="Proteomes" id="UP000077875">
    <property type="component" value="Chromosome"/>
</dbReference>
<feature type="domain" description="Bacterial virulence" evidence="2">
    <location>
        <begin position="248"/>
        <end position="436"/>
    </location>
</feature>
<dbReference type="PIRSF" id="PIRSF029063">
    <property type="entry name" value="IV_sec_VirJ"/>
    <property type="match status" value="1"/>
</dbReference>
<dbReference type="SUPFAM" id="SSF53474">
    <property type="entry name" value="alpha/beta-Hydrolases"/>
    <property type="match status" value="1"/>
</dbReference>
<organism evidence="3 4">
    <name type="scientific">Halotalea alkalilenta</name>
    <dbReference type="NCBI Taxonomy" id="376489"/>
    <lineage>
        <taxon>Bacteria</taxon>
        <taxon>Pseudomonadati</taxon>
        <taxon>Pseudomonadota</taxon>
        <taxon>Gammaproteobacteria</taxon>
        <taxon>Oceanospirillales</taxon>
        <taxon>Halomonadaceae</taxon>
        <taxon>Halotalea</taxon>
    </lineage>
</organism>
<dbReference type="Pfam" id="PF06057">
    <property type="entry name" value="VirJ"/>
    <property type="match status" value="1"/>
</dbReference>
<sequence>MSRAPRGGRRAALVRALWGLALLVLAMGAAGYWWLERPPPQASVEVRTLEDGARLVVANPPGAVTARVVVAATARERLDPARLESLAERTDARLVEFELVSDGSCADQRRRFAQASEALGGEPTVVAGIGPAATFAYRWLAEQRSDSSQALSAGLDVEHGDCAEPLPAQAPHGVWNIVWNNGVEDATGLFVRGLEHTQVRTTIGDYAADLPTLAAEQLQAMLIGARADLPVIELPSAQVEGGSGAHGDTVTLYYSGDGGWRDLDKVTGEYLAAHGYPVVGVDTLKLFWQHRSPEQSAADLAQLMQRYREKWGARHFVLAGYSFGADIMPALYNRLSAEDQAAVSSIILIAFSDTADFEIAVEGWLGAKGSETRTGPELARIAPDKIACIFGEEEAGDSGCNQPGAVGEKIGLPGGHHFDQDYDRLAQVMIAAIDKRRAQ</sequence>
<accession>A0A172YFQ2</accession>
<dbReference type="KEGG" id="haa:A5892_11070"/>
<evidence type="ECO:0000259" key="2">
    <source>
        <dbReference type="Pfam" id="PF06057"/>
    </source>
</evidence>
<feature type="transmembrane region" description="Helical" evidence="1">
    <location>
        <begin position="12"/>
        <end position="35"/>
    </location>
</feature>
<dbReference type="Gene3D" id="3.40.50.1820">
    <property type="entry name" value="alpha/beta hydrolase"/>
    <property type="match status" value="1"/>
</dbReference>
<dbReference type="RefSeq" id="WP_064122853.1">
    <property type="nucleotide sequence ID" value="NZ_CP015243.1"/>
</dbReference>
<dbReference type="InterPro" id="IPR010333">
    <property type="entry name" value="VirJ"/>
</dbReference>
<evidence type="ECO:0000313" key="4">
    <source>
        <dbReference type="Proteomes" id="UP000077875"/>
    </source>
</evidence>
<gene>
    <name evidence="3" type="ORF">A5892_11070</name>
</gene>
<keyword evidence="1" id="KW-0472">Membrane</keyword>